<evidence type="ECO:0000259" key="6">
    <source>
        <dbReference type="Pfam" id="PF06429"/>
    </source>
</evidence>
<comment type="subunit">
    <text evidence="4">The basal body constitutes a major portion of the flagellar organelle and consists of five rings (E,L,P,S, and M) mounted on a central rod. The rod consists of about 26 subunits of FlgG in the distal portion, and FlgB, FlgC and FlgF are thought to build up the proximal portion of the rod with about 6 subunits each.</text>
</comment>
<comment type="caution">
    <text evidence="8">The sequence shown here is derived from an EMBL/GenBank/DDBJ whole genome shotgun (WGS) entry which is preliminary data.</text>
</comment>
<accession>A0A0L8BQV3</accession>
<dbReference type="InterPro" id="IPR053967">
    <property type="entry name" value="LlgE_F_G-like_D1"/>
</dbReference>
<dbReference type="GO" id="GO:0030694">
    <property type="term" value="C:bacterial-type flagellum basal body, rod"/>
    <property type="evidence" value="ECO:0007669"/>
    <property type="project" value="UniProtKB-UniRule"/>
</dbReference>
<dbReference type="Pfam" id="PF06429">
    <property type="entry name" value="Flg_bbr_C"/>
    <property type="match status" value="1"/>
</dbReference>
<evidence type="ECO:0000313" key="9">
    <source>
        <dbReference type="Proteomes" id="UP000037425"/>
    </source>
</evidence>
<dbReference type="AlphaFoldDB" id="A0A0L8BQV3"/>
<dbReference type="InterPro" id="IPR001444">
    <property type="entry name" value="Flag_bb_rod_N"/>
</dbReference>
<dbReference type="Proteomes" id="UP000037425">
    <property type="component" value="Unassembled WGS sequence"/>
</dbReference>
<dbReference type="PANTHER" id="PTHR30435">
    <property type="entry name" value="FLAGELLAR PROTEIN"/>
    <property type="match status" value="1"/>
</dbReference>
<keyword evidence="8" id="KW-0282">Flagellum</keyword>
<dbReference type="NCBIfam" id="TIGR03506">
    <property type="entry name" value="FlgEFG_subfam"/>
    <property type="match status" value="1"/>
</dbReference>
<dbReference type="InterPro" id="IPR012836">
    <property type="entry name" value="FlgF"/>
</dbReference>
<dbReference type="RefSeq" id="WP_053250470.1">
    <property type="nucleotide sequence ID" value="NZ_LGAP01000013.1"/>
</dbReference>
<dbReference type="GO" id="GO:0071978">
    <property type="term" value="P:bacterial-type flagellum-dependent swarming motility"/>
    <property type="evidence" value="ECO:0007669"/>
    <property type="project" value="TreeGrafter"/>
</dbReference>
<evidence type="ECO:0000256" key="4">
    <source>
        <dbReference type="RuleBase" id="RU362116"/>
    </source>
</evidence>
<proteinExistence type="inferred from homology"/>
<evidence type="ECO:0000259" key="7">
    <source>
        <dbReference type="Pfam" id="PF22692"/>
    </source>
</evidence>
<reference evidence="9" key="1">
    <citation type="submission" date="2015-07" db="EMBL/GenBank/DDBJ databases">
        <title>Whole genome sequence of an Ensifer adhaerens strain isolated from a cave pool in the Wind Cave National Park.</title>
        <authorList>
            <person name="Eng W.W.H."/>
            <person name="Gan H.M."/>
            <person name="Barton H.A."/>
            <person name="Savka M.A."/>
        </authorList>
    </citation>
    <scope>NUCLEOTIDE SEQUENCE [LARGE SCALE GENOMIC DNA]</scope>
    <source>
        <strain evidence="9">SD006</strain>
    </source>
</reference>
<dbReference type="Pfam" id="PF22692">
    <property type="entry name" value="LlgE_F_G_D1"/>
    <property type="match status" value="1"/>
</dbReference>
<evidence type="ECO:0000313" key="8">
    <source>
        <dbReference type="EMBL" id="KOF17092.1"/>
    </source>
</evidence>
<gene>
    <name evidence="8" type="primary">flgF</name>
    <name evidence="8" type="ORF">AC244_19525</name>
</gene>
<keyword evidence="8" id="KW-0966">Cell projection</keyword>
<dbReference type="Pfam" id="PF00460">
    <property type="entry name" value="Flg_bb_rod"/>
    <property type="match status" value="1"/>
</dbReference>
<keyword evidence="3 4" id="KW-0975">Bacterial flagellum</keyword>
<evidence type="ECO:0000256" key="2">
    <source>
        <dbReference type="ARBA" id="ARBA00009677"/>
    </source>
</evidence>
<dbReference type="InterPro" id="IPR020013">
    <property type="entry name" value="Flagellar_FlgE/F/G"/>
</dbReference>
<feature type="domain" description="Flagellar basal body rod protein N-terminal" evidence="5">
    <location>
        <begin position="5"/>
        <end position="35"/>
    </location>
</feature>
<dbReference type="PANTHER" id="PTHR30435:SF19">
    <property type="entry name" value="FLAGELLAR BASAL-BODY ROD PROTEIN FLGG"/>
    <property type="match status" value="1"/>
</dbReference>
<sequence>MQTGLYVAISSQMALEKRLNTLADNIANSGTVGFRGTEVKFNQMLGDTKPTKVSYVSKGEEFLNTSNGSLTRTGGALDFAVKGDAWFQIDTPSGPALTRDGRFTLTETGELVTIRGYPVLDTGGAPIQLNGSAGDVTVGADGALHQNGVAVASLGLYQADFSKGFMRLDNSAVLPAVQPEPVVDRFDVGVMQGFLEESNVNAVAEMSQLIMVTRAFDNITALMRDSEGSLDEAIKTLGGSR</sequence>
<dbReference type="NCBIfam" id="NF009282">
    <property type="entry name" value="PRK12642.1"/>
    <property type="match status" value="1"/>
</dbReference>
<dbReference type="PATRIC" id="fig|106592.7.peg.1725"/>
<evidence type="ECO:0000259" key="5">
    <source>
        <dbReference type="Pfam" id="PF00460"/>
    </source>
</evidence>
<dbReference type="EMBL" id="LGAP01000013">
    <property type="protein sequence ID" value="KOF17092.1"/>
    <property type="molecule type" value="Genomic_DNA"/>
</dbReference>
<feature type="domain" description="Flagellar basal-body/hook protein C-terminal" evidence="6">
    <location>
        <begin position="191"/>
        <end position="234"/>
    </location>
</feature>
<dbReference type="InterPro" id="IPR037925">
    <property type="entry name" value="FlgE/F/G-like"/>
</dbReference>
<comment type="subcellular location">
    <subcellularLocation>
        <location evidence="1 4">Bacterial flagellum basal body</location>
    </subcellularLocation>
</comment>
<keyword evidence="8" id="KW-0969">Cilium</keyword>
<dbReference type="InterPro" id="IPR010930">
    <property type="entry name" value="Flg_bb/hook_C_dom"/>
</dbReference>
<dbReference type="NCBIfam" id="TIGR02490">
    <property type="entry name" value="flgF"/>
    <property type="match status" value="1"/>
</dbReference>
<comment type="similarity">
    <text evidence="2 4">Belongs to the flagella basal body rod proteins family.</text>
</comment>
<name>A0A0L8BQV3_ENSAD</name>
<dbReference type="SUPFAM" id="SSF117143">
    <property type="entry name" value="Flagellar hook protein flgE"/>
    <property type="match status" value="1"/>
</dbReference>
<organism evidence="8 9">
    <name type="scientific">Ensifer adhaerens</name>
    <name type="common">Sinorhizobium morelense</name>
    <dbReference type="NCBI Taxonomy" id="106592"/>
    <lineage>
        <taxon>Bacteria</taxon>
        <taxon>Pseudomonadati</taxon>
        <taxon>Pseudomonadota</taxon>
        <taxon>Alphaproteobacteria</taxon>
        <taxon>Hyphomicrobiales</taxon>
        <taxon>Rhizobiaceae</taxon>
        <taxon>Sinorhizobium/Ensifer group</taxon>
        <taxon>Ensifer</taxon>
    </lineage>
</organism>
<dbReference type="OrthoDB" id="9804559at2"/>
<evidence type="ECO:0000256" key="3">
    <source>
        <dbReference type="ARBA" id="ARBA00023143"/>
    </source>
</evidence>
<protein>
    <recommendedName>
        <fullName evidence="4">Flagellar basal-body rod protein FlgF</fullName>
    </recommendedName>
</protein>
<feature type="domain" description="Flagellar hook protein FlgE/F/G-like D1" evidence="7">
    <location>
        <begin position="80"/>
        <end position="143"/>
    </location>
</feature>
<evidence type="ECO:0000256" key="1">
    <source>
        <dbReference type="ARBA" id="ARBA00004117"/>
    </source>
</evidence>